<evidence type="ECO:0000256" key="2">
    <source>
        <dbReference type="PROSITE-ProRule" id="PRU00335"/>
    </source>
</evidence>
<dbReference type="SUPFAM" id="SSF46689">
    <property type="entry name" value="Homeodomain-like"/>
    <property type="match status" value="1"/>
</dbReference>
<dbReference type="AlphaFoldDB" id="A0A934SP82"/>
<dbReference type="InterPro" id="IPR009057">
    <property type="entry name" value="Homeodomain-like_sf"/>
</dbReference>
<evidence type="ECO:0000259" key="3">
    <source>
        <dbReference type="PROSITE" id="PS50977"/>
    </source>
</evidence>
<dbReference type="InterPro" id="IPR001647">
    <property type="entry name" value="HTH_TetR"/>
</dbReference>
<dbReference type="Proteomes" id="UP000636458">
    <property type="component" value="Unassembled WGS sequence"/>
</dbReference>
<dbReference type="SUPFAM" id="SSF48498">
    <property type="entry name" value="Tetracyclin repressor-like, C-terminal domain"/>
    <property type="match status" value="1"/>
</dbReference>
<dbReference type="Pfam" id="PF00440">
    <property type="entry name" value="TetR_N"/>
    <property type="match status" value="1"/>
</dbReference>
<sequence length="195" mass="21375">MTTYDAYHHGDLRNALEHAALALVEEKGAENFSLSEAARRAGVSPSAPYKHFAERDALLAAIAEKGHRFHYGMLRTALAGVESPAEIMRITNELFLTFAVEQHAFYQASYRSHLDAARYPQLMVAYQRVLDITDAAAAALRTDPEIAAGLALASNALRYGFAATFLFDRNKPTGESLDTARRQVGRATLALVDGY</sequence>
<gene>
    <name evidence="4" type="ORF">IV501_02720</name>
</gene>
<dbReference type="InterPro" id="IPR036271">
    <property type="entry name" value="Tet_transcr_reg_TetR-rel_C_sf"/>
</dbReference>
<proteinExistence type="predicted"/>
<accession>A0A934SP82</accession>
<feature type="domain" description="HTH tetR-type" evidence="3">
    <location>
        <begin position="10"/>
        <end position="70"/>
    </location>
</feature>
<name>A0A934SP82_9MICO</name>
<organism evidence="4 5">
    <name type="scientific">Lacisediminihabitans changchengi</name>
    <dbReference type="NCBI Taxonomy" id="2787634"/>
    <lineage>
        <taxon>Bacteria</taxon>
        <taxon>Bacillati</taxon>
        <taxon>Actinomycetota</taxon>
        <taxon>Actinomycetes</taxon>
        <taxon>Micrococcales</taxon>
        <taxon>Microbacteriaceae</taxon>
        <taxon>Lacisediminihabitans</taxon>
    </lineage>
</organism>
<dbReference type="RefSeq" id="WP_200554863.1">
    <property type="nucleotide sequence ID" value="NZ_JAEPES010000001.1"/>
</dbReference>
<feature type="DNA-binding region" description="H-T-H motif" evidence="2">
    <location>
        <begin position="33"/>
        <end position="52"/>
    </location>
</feature>
<dbReference type="GO" id="GO:0003677">
    <property type="term" value="F:DNA binding"/>
    <property type="evidence" value="ECO:0007669"/>
    <property type="project" value="UniProtKB-UniRule"/>
</dbReference>
<dbReference type="PRINTS" id="PR00455">
    <property type="entry name" value="HTHTETR"/>
</dbReference>
<protein>
    <submittedName>
        <fullName evidence="4">TetR/AcrR family transcriptional regulator</fullName>
    </submittedName>
</protein>
<evidence type="ECO:0000313" key="4">
    <source>
        <dbReference type="EMBL" id="MBK4346538.1"/>
    </source>
</evidence>
<dbReference type="EMBL" id="JAEPES010000001">
    <property type="protein sequence ID" value="MBK4346538.1"/>
    <property type="molecule type" value="Genomic_DNA"/>
</dbReference>
<dbReference type="Gene3D" id="1.10.357.10">
    <property type="entry name" value="Tetracycline Repressor, domain 2"/>
    <property type="match status" value="1"/>
</dbReference>
<evidence type="ECO:0000256" key="1">
    <source>
        <dbReference type="ARBA" id="ARBA00023125"/>
    </source>
</evidence>
<dbReference type="PROSITE" id="PS50977">
    <property type="entry name" value="HTH_TETR_2"/>
    <property type="match status" value="1"/>
</dbReference>
<reference evidence="4" key="1">
    <citation type="submission" date="2021-01" db="EMBL/GenBank/DDBJ databases">
        <title>Lacisediminihabitans sp. nov. strain G11-30, isolated from Antarctic Soil.</title>
        <authorList>
            <person name="Li J."/>
        </authorList>
    </citation>
    <scope>NUCLEOTIDE SEQUENCE</scope>
    <source>
        <strain evidence="4">G11-30</strain>
    </source>
</reference>
<evidence type="ECO:0000313" key="5">
    <source>
        <dbReference type="Proteomes" id="UP000636458"/>
    </source>
</evidence>
<keyword evidence="1 2" id="KW-0238">DNA-binding</keyword>
<keyword evidence="5" id="KW-1185">Reference proteome</keyword>
<comment type="caution">
    <text evidence="4">The sequence shown here is derived from an EMBL/GenBank/DDBJ whole genome shotgun (WGS) entry which is preliminary data.</text>
</comment>